<dbReference type="InterPro" id="IPR050553">
    <property type="entry name" value="Thioredoxin_ResA/DsbE_sf"/>
</dbReference>
<evidence type="ECO:0000313" key="8">
    <source>
        <dbReference type="EMBL" id="MBM9475757.1"/>
    </source>
</evidence>
<dbReference type="GO" id="GO:0016209">
    <property type="term" value="F:antioxidant activity"/>
    <property type="evidence" value="ECO:0007669"/>
    <property type="project" value="InterPro"/>
</dbReference>
<evidence type="ECO:0000313" key="9">
    <source>
        <dbReference type="Proteomes" id="UP000663801"/>
    </source>
</evidence>
<keyword evidence="9" id="KW-1185">Reference proteome</keyword>
<evidence type="ECO:0000256" key="5">
    <source>
        <dbReference type="ARBA" id="ARBA00023284"/>
    </source>
</evidence>
<dbReference type="InterPro" id="IPR000866">
    <property type="entry name" value="AhpC/TSA"/>
</dbReference>
<dbReference type="PROSITE" id="PS51257">
    <property type="entry name" value="PROKAR_LIPOPROTEIN"/>
    <property type="match status" value="1"/>
</dbReference>
<dbReference type="CDD" id="cd02966">
    <property type="entry name" value="TlpA_like_family"/>
    <property type="match status" value="1"/>
</dbReference>
<feature type="signal peptide" evidence="6">
    <location>
        <begin position="1"/>
        <end position="37"/>
    </location>
</feature>
<dbReference type="GO" id="GO:0017004">
    <property type="term" value="P:cytochrome complex assembly"/>
    <property type="evidence" value="ECO:0007669"/>
    <property type="project" value="UniProtKB-KW"/>
</dbReference>
<sequence length="204" mass="21707">MTGRTTVRDRRRTRPRLLAAGLAVALLTAGCSSGNDAAVFGGTFTFVSPDGKIDLSYPTAERGTVQNLSGTSVSDAAETVSLDQYTGKVVVLNFWGSWCAPCRAEADDLNRAADELAGDGVQFLGLNVKDARDSAADFASGKQTPYPSIYDPGMATLLSLRGFPTSGIPSTIVLDREHRVAQIWLRGVTADEIVPVIRQIATEQ</sequence>
<keyword evidence="3" id="KW-0735">Signal-anchor</keyword>
<keyword evidence="4" id="KW-1015">Disulfide bond</keyword>
<dbReference type="RefSeq" id="WP_205255853.1">
    <property type="nucleotide sequence ID" value="NZ_BAAAPV010000002.1"/>
</dbReference>
<dbReference type="GO" id="GO:0030313">
    <property type="term" value="C:cell envelope"/>
    <property type="evidence" value="ECO:0007669"/>
    <property type="project" value="UniProtKB-SubCell"/>
</dbReference>
<dbReference type="PROSITE" id="PS00194">
    <property type="entry name" value="THIOREDOXIN_1"/>
    <property type="match status" value="1"/>
</dbReference>
<evidence type="ECO:0000256" key="1">
    <source>
        <dbReference type="ARBA" id="ARBA00004196"/>
    </source>
</evidence>
<dbReference type="InterPro" id="IPR013766">
    <property type="entry name" value="Thioredoxin_domain"/>
</dbReference>
<dbReference type="PANTHER" id="PTHR42852">
    <property type="entry name" value="THIOL:DISULFIDE INTERCHANGE PROTEIN DSBE"/>
    <property type="match status" value="1"/>
</dbReference>
<dbReference type="GO" id="GO:0016491">
    <property type="term" value="F:oxidoreductase activity"/>
    <property type="evidence" value="ECO:0007669"/>
    <property type="project" value="InterPro"/>
</dbReference>
<keyword evidence="5" id="KW-0676">Redox-active center</keyword>
<dbReference type="Gene3D" id="3.40.30.10">
    <property type="entry name" value="Glutaredoxin"/>
    <property type="match status" value="1"/>
</dbReference>
<evidence type="ECO:0000256" key="4">
    <source>
        <dbReference type="ARBA" id="ARBA00023157"/>
    </source>
</evidence>
<keyword evidence="2" id="KW-0201">Cytochrome c-type biogenesis</keyword>
<feature type="domain" description="Thioredoxin" evidence="7">
    <location>
        <begin position="46"/>
        <end position="202"/>
    </location>
</feature>
<comment type="subcellular location">
    <subcellularLocation>
        <location evidence="1">Cell envelope</location>
    </subcellularLocation>
</comment>
<gene>
    <name evidence="8" type="ORF">JL107_04790</name>
</gene>
<dbReference type="Proteomes" id="UP000663801">
    <property type="component" value="Unassembled WGS sequence"/>
</dbReference>
<proteinExistence type="predicted"/>
<keyword evidence="3" id="KW-0812">Transmembrane</keyword>
<keyword evidence="6" id="KW-0732">Signal</keyword>
<dbReference type="PANTHER" id="PTHR42852:SF6">
    <property type="entry name" value="THIOL:DISULFIDE INTERCHANGE PROTEIN DSBE"/>
    <property type="match status" value="1"/>
</dbReference>
<protein>
    <submittedName>
        <fullName evidence="8">TlpA family protein disulfide reductase</fullName>
    </submittedName>
</protein>
<evidence type="ECO:0000256" key="2">
    <source>
        <dbReference type="ARBA" id="ARBA00022748"/>
    </source>
</evidence>
<accession>A0A939C515</accession>
<evidence type="ECO:0000259" key="7">
    <source>
        <dbReference type="PROSITE" id="PS51352"/>
    </source>
</evidence>
<name>A0A939C515_9ACTN</name>
<feature type="chain" id="PRO_5037486061" evidence="6">
    <location>
        <begin position="38"/>
        <end position="204"/>
    </location>
</feature>
<evidence type="ECO:0000256" key="3">
    <source>
        <dbReference type="ARBA" id="ARBA00022968"/>
    </source>
</evidence>
<organism evidence="8 9">
    <name type="scientific">Nakamurella flavida</name>
    <dbReference type="NCBI Taxonomy" id="363630"/>
    <lineage>
        <taxon>Bacteria</taxon>
        <taxon>Bacillati</taxon>
        <taxon>Actinomycetota</taxon>
        <taxon>Actinomycetes</taxon>
        <taxon>Nakamurellales</taxon>
        <taxon>Nakamurellaceae</taxon>
        <taxon>Nakamurella</taxon>
    </lineage>
</organism>
<reference evidence="8" key="1">
    <citation type="submission" date="2021-01" db="EMBL/GenBank/DDBJ databases">
        <title>KCTC 19127 draft genome.</title>
        <authorList>
            <person name="An D."/>
        </authorList>
    </citation>
    <scope>NUCLEOTIDE SEQUENCE</scope>
    <source>
        <strain evidence="8">KCTC 19127</strain>
    </source>
</reference>
<dbReference type="Pfam" id="PF00578">
    <property type="entry name" value="AhpC-TSA"/>
    <property type="match status" value="1"/>
</dbReference>
<dbReference type="AlphaFoldDB" id="A0A939C515"/>
<evidence type="ECO:0000256" key="6">
    <source>
        <dbReference type="SAM" id="SignalP"/>
    </source>
</evidence>
<dbReference type="SUPFAM" id="SSF52833">
    <property type="entry name" value="Thioredoxin-like"/>
    <property type="match status" value="1"/>
</dbReference>
<dbReference type="InterPro" id="IPR036249">
    <property type="entry name" value="Thioredoxin-like_sf"/>
</dbReference>
<dbReference type="PROSITE" id="PS51352">
    <property type="entry name" value="THIOREDOXIN_2"/>
    <property type="match status" value="1"/>
</dbReference>
<dbReference type="InterPro" id="IPR017937">
    <property type="entry name" value="Thioredoxin_CS"/>
</dbReference>
<comment type="caution">
    <text evidence="8">The sequence shown here is derived from an EMBL/GenBank/DDBJ whole genome shotgun (WGS) entry which is preliminary data.</text>
</comment>
<dbReference type="EMBL" id="JAERWL010000005">
    <property type="protein sequence ID" value="MBM9475757.1"/>
    <property type="molecule type" value="Genomic_DNA"/>
</dbReference>